<evidence type="ECO:0000313" key="2">
    <source>
        <dbReference type="EMBL" id="KAJ7619757.1"/>
    </source>
</evidence>
<dbReference type="Proteomes" id="UP001221757">
    <property type="component" value="Unassembled WGS sequence"/>
</dbReference>
<dbReference type="Pfam" id="PF01693">
    <property type="entry name" value="Cauli_VI"/>
    <property type="match status" value="1"/>
</dbReference>
<accession>A0AAD7BFP4</accession>
<sequence>MSAIVAHLGPICAAPLFPPDANTAVLNASVFRYYHVVLSGRVPGIYVELVDALLQIEDFPGARYHRLATYGGALHLWSAECRQNHSHEYSYTVTGVDGIFTSCQVAIETLIQRFVQTT</sequence>
<feature type="domain" description="Ribonuclease H1 N-terminal" evidence="1">
    <location>
        <begin position="34"/>
        <end position="70"/>
    </location>
</feature>
<dbReference type="EMBL" id="JARKIE010000718">
    <property type="protein sequence ID" value="KAJ7619757.1"/>
    <property type="molecule type" value="Genomic_DNA"/>
</dbReference>
<dbReference type="SUPFAM" id="SSF55658">
    <property type="entry name" value="L9 N-domain-like"/>
    <property type="match status" value="1"/>
</dbReference>
<reference evidence="2" key="1">
    <citation type="submission" date="2023-03" db="EMBL/GenBank/DDBJ databases">
        <title>Massive genome expansion in bonnet fungi (Mycena s.s.) driven by repeated elements and novel gene families across ecological guilds.</title>
        <authorList>
            <consortium name="Lawrence Berkeley National Laboratory"/>
            <person name="Harder C.B."/>
            <person name="Miyauchi S."/>
            <person name="Viragh M."/>
            <person name="Kuo A."/>
            <person name="Thoen E."/>
            <person name="Andreopoulos B."/>
            <person name="Lu D."/>
            <person name="Skrede I."/>
            <person name="Drula E."/>
            <person name="Henrissat B."/>
            <person name="Morin E."/>
            <person name="Kohler A."/>
            <person name="Barry K."/>
            <person name="LaButti K."/>
            <person name="Morin E."/>
            <person name="Salamov A."/>
            <person name="Lipzen A."/>
            <person name="Mereny Z."/>
            <person name="Hegedus B."/>
            <person name="Baldrian P."/>
            <person name="Stursova M."/>
            <person name="Weitz H."/>
            <person name="Taylor A."/>
            <person name="Grigoriev I.V."/>
            <person name="Nagy L.G."/>
            <person name="Martin F."/>
            <person name="Kauserud H."/>
        </authorList>
    </citation>
    <scope>NUCLEOTIDE SEQUENCE</scope>
    <source>
        <strain evidence="2">CBHHK067</strain>
    </source>
</reference>
<protein>
    <recommendedName>
        <fullName evidence="1">Ribonuclease H1 N-terminal domain-containing protein</fullName>
    </recommendedName>
</protein>
<proteinExistence type="predicted"/>
<gene>
    <name evidence="2" type="ORF">B0H17DRAFT_1219701</name>
</gene>
<dbReference type="Gene3D" id="3.40.970.10">
    <property type="entry name" value="Ribonuclease H1, N-terminal domain"/>
    <property type="match status" value="1"/>
</dbReference>
<dbReference type="InterPro" id="IPR011320">
    <property type="entry name" value="RNase_H1_N"/>
</dbReference>
<evidence type="ECO:0000313" key="3">
    <source>
        <dbReference type="Proteomes" id="UP001221757"/>
    </source>
</evidence>
<comment type="caution">
    <text evidence="2">The sequence shown here is derived from an EMBL/GenBank/DDBJ whole genome shotgun (WGS) entry which is preliminary data.</text>
</comment>
<dbReference type="InterPro" id="IPR037056">
    <property type="entry name" value="RNase_H1_N_sf"/>
</dbReference>
<dbReference type="InterPro" id="IPR009027">
    <property type="entry name" value="Ribosomal_bL9/RNase_H1_N"/>
</dbReference>
<keyword evidence="3" id="KW-1185">Reference proteome</keyword>
<dbReference type="AlphaFoldDB" id="A0AAD7BFP4"/>
<organism evidence="2 3">
    <name type="scientific">Mycena rosella</name>
    <name type="common">Pink bonnet</name>
    <name type="synonym">Agaricus rosellus</name>
    <dbReference type="NCBI Taxonomy" id="1033263"/>
    <lineage>
        <taxon>Eukaryota</taxon>
        <taxon>Fungi</taxon>
        <taxon>Dikarya</taxon>
        <taxon>Basidiomycota</taxon>
        <taxon>Agaricomycotina</taxon>
        <taxon>Agaricomycetes</taxon>
        <taxon>Agaricomycetidae</taxon>
        <taxon>Agaricales</taxon>
        <taxon>Marasmiineae</taxon>
        <taxon>Mycenaceae</taxon>
        <taxon>Mycena</taxon>
    </lineage>
</organism>
<name>A0AAD7BFP4_MYCRO</name>
<evidence type="ECO:0000259" key="1">
    <source>
        <dbReference type="Pfam" id="PF01693"/>
    </source>
</evidence>